<protein>
    <submittedName>
        <fullName evidence="1">Uncharacterized protein</fullName>
    </submittedName>
</protein>
<name>A0A916U8A7_9ACTN</name>
<evidence type="ECO:0000313" key="2">
    <source>
        <dbReference type="Proteomes" id="UP000641514"/>
    </source>
</evidence>
<accession>A0A916U8A7</accession>
<dbReference type="EMBL" id="BMJH01000001">
    <property type="protein sequence ID" value="GGC64013.1"/>
    <property type="molecule type" value="Genomic_DNA"/>
</dbReference>
<gene>
    <name evidence="1" type="ORF">GCM10011410_15590</name>
</gene>
<keyword evidence="2" id="KW-1185">Reference proteome</keyword>
<proteinExistence type="predicted"/>
<dbReference type="AlphaFoldDB" id="A0A916U8A7"/>
<dbReference type="Proteomes" id="UP000641514">
    <property type="component" value="Unassembled WGS sequence"/>
</dbReference>
<organism evidence="1 2">
    <name type="scientific">Hoyosella rhizosphaerae</name>
    <dbReference type="NCBI Taxonomy" id="1755582"/>
    <lineage>
        <taxon>Bacteria</taxon>
        <taxon>Bacillati</taxon>
        <taxon>Actinomycetota</taxon>
        <taxon>Actinomycetes</taxon>
        <taxon>Mycobacteriales</taxon>
        <taxon>Hoyosellaceae</taxon>
        <taxon>Hoyosella</taxon>
    </lineage>
</organism>
<evidence type="ECO:0000313" key="1">
    <source>
        <dbReference type="EMBL" id="GGC64013.1"/>
    </source>
</evidence>
<sequence length="93" mass="10126">MSLSLSACGVFGGGVQIQASPPPYGNWMFDQFRRRFDYSSNASEMQHQIALAHCEAVGDGDAGVNDRQGTLSHGSRKWRIASHNIAVCDLQIT</sequence>
<reference evidence="1" key="1">
    <citation type="journal article" date="2014" name="Int. J. Syst. Evol. Microbiol.">
        <title>Complete genome sequence of Corynebacterium casei LMG S-19264T (=DSM 44701T), isolated from a smear-ripened cheese.</title>
        <authorList>
            <consortium name="US DOE Joint Genome Institute (JGI-PGF)"/>
            <person name="Walter F."/>
            <person name="Albersmeier A."/>
            <person name="Kalinowski J."/>
            <person name="Ruckert C."/>
        </authorList>
    </citation>
    <scope>NUCLEOTIDE SEQUENCE</scope>
    <source>
        <strain evidence="1">CGMCC 1.15478</strain>
    </source>
</reference>
<comment type="caution">
    <text evidence="1">The sequence shown here is derived from an EMBL/GenBank/DDBJ whole genome shotgun (WGS) entry which is preliminary data.</text>
</comment>
<reference evidence="1" key="2">
    <citation type="submission" date="2020-09" db="EMBL/GenBank/DDBJ databases">
        <authorList>
            <person name="Sun Q."/>
            <person name="Zhou Y."/>
        </authorList>
    </citation>
    <scope>NUCLEOTIDE SEQUENCE</scope>
    <source>
        <strain evidence="1">CGMCC 1.15478</strain>
    </source>
</reference>